<dbReference type="Pfam" id="PF13449">
    <property type="entry name" value="Phytase-like"/>
    <property type="match status" value="1"/>
</dbReference>
<dbReference type="RefSeq" id="WP_184480978.1">
    <property type="nucleotide sequence ID" value="NZ_JACIJE010000001.1"/>
</dbReference>
<feature type="region of interest" description="Disordered" evidence="1">
    <location>
        <begin position="1"/>
        <end position="23"/>
    </location>
</feature>
<evidence type="ECO:0000313" key="3">
    <source>
        <dbReference type="EMBL" id="MBB5688407.1"/>
    </source>
</evidence>
<organism evidence="3 4">
    <name type="scientific">Neoroseomonas alkaliterrae</name>
    <dbReference type="NCBI Taxonomy" id="1452450"/>
    <lineage>
        <taxon>Bacteria</taxon>
        <taxon>Pseudomonadati</taxon>
        <taxon>Pseudomonadota</taxon>
        <taxon>Alphaproteobacteria</taxon>
        <taxon>Acetobacterales</taxon>
        <taxon>Acetobacteraceae</taxon>
        <taxon>Neoroseomonas</taxon>
    </lineage>
</organism>
<keyword evidence="4" id="KW-1185">Reference proteome</keyword>
<feature type="domain" description="Phytase-like" evidence="2">
    <location>
        <begin position="82"/>
        <end position="326"/>
    </location>
</feature>
<comment type="caution">
    <text evidence="3">The sequence shown here is derived from an EMBL/GenBank/DDBJ whole genome shotgun (WGS) entry which is preliminary data.</text>
</comment>
<evidence type="ECO:0000313" key="4">
    <source>
        <dbReference type="Proteomes" id="UP000562254"/>
    </source>
</evidence>
<evidence type="ECO:0000256" key="1">
    <source>
        <dbReference type="SAM" id="MobiDB-lite"/>
    </source>
</evidence>
<proteinExistence type="predicted"/>
<dbReference type="EMBL" id="JACIJE010000001">
    <property type="protein sequence ID" value="MBB5688407.1"/>
    <property type="molecule type" value="Genomic_DNA"/>
</dbReference>
<dbReference type="AlphaFoldDB" id="A0A840XW92"/>
<reference evidence="3 4" key="1">
    <citation type="submission" date="2020-08" db="EMBL/GenBank/DDBJ databases">
        <title>Genomic Encyclopedia of Type Strains, Phase IV (KMG-IV): sequencing the most valuable type-strain genomes for metagenomic binning, comparative biology and taxonomic classification.</title>
        <authorList>
            <person name="Goeker M."/>
        </authorList>
    </citation>
    <scope>NUCLEOTIDE SEQUENCE [LARGE SCALE GENOMIC DNA]</scope>
    <source>
        <strain evidence="3 4">DSM 25895</strain>
    </source>
</reference>
<feature type="compositionally biased region" description="Low complexity" evidence="1">
    <location>
        <begin position="1"/>
        <end position="17"/>
    </location>
</feature>
<dbReference type="Proteomes" id="UP000562254">
    <property type="component" value="Unassembled WGS sequence"/>
</dbReference>
<accession>A0A840XW92</accession>
<dbReference type="InterPro" id="IPR014567">
    <property type="entry name" value="UCP031900"/>
</dbReference>
<sequence>MAGTRTGARGRSAGPAPQAEGTGRVRRRGLLALALAGSGCLGARATPPEGSAGVALPPVPLEGPLASLGGFEISPQRLGAANLSGIHLDETLIATMVDDRGRWAQARILLRDGLAHRLLPLRSGPLRDGAGRPLPRGYASDAEAIARLPDGTWLVAYERWHRIRAHARLDGPGRYVAAPPGLEAAPPNAGLESLALLADGRLLAITEGLAPPARPGLRRGWIGRPGAWLPIAWRGAPPFEPVDAAGLPDGGALVLERRFSLLGGFAARLLRVAPAAIAALGREGVLEGEEILRLDGRALPAENWEGVAVTRHEGRVLVALVSDDNGSALQRSLMLLFELRG</sequence>
<dbReference type="PIRSF" id="PIRSF031900">
    <property type="entry name" value="UCP031900"/>
    <property type="match status" value="1"/>
</dbReference>
<protein>
    <recommendedName>
        <fullName evidence="2">Phytase-like domain-containing protein</fullName>
    </recommendedName>
</protein>
<gene>
    <name evidence="3" type="ORF">FHS88_000517</name>
</gene>
<dbReference type="InterPro" id="IPR027372">
    <property type="entry name" value="Phytase-like_dom"/>
</dbReference>
<name>A0A840XW92_9PROT</name>
<evidence type="ECO:0000259" key="2">
    <source>
        <dbReference type="Pfam" id="PF13449"/>
    </source>
</evidence>